<feature type="chain" id="PRO_5002167497" description="WSC domain-containing protein" evidence="2">
    <location>
        <begin position="27"/>
        <end position="454"/>
    </location>
</feature>
<feature type="region of interest" description="Disordered" evidence="1">
    <location>
        <begin position="128"/>
        <end position="198"/>
    </location>
</feature>
<feature type="signal peptide" evidence="2">
    <location>
        <begin position="1"/>
        <end position="26"/>
    </location>
</feature>
<proteinExistence type="predicted"/>
<reference evidence="4 5" key="1">
    <citation type="journal article" date="2014" name="BMC Genomics">
        <title>Comparative genomics of the major fungal agents of human and animal Sporotrichosis: Sporothrix schenckii and Sporothrix brasiliensis.</title>
        <authorList>
            <person name="Teixeira M.M."/>
            <person name="de Almeida L.G."/>
            <person name="Kubitschek-Barreira P."/>
            <person name="Alves F.L."/>
            <person name="Kioshima E.S."/>
            <person name="Abadio A.K."/>
            <person name="Fernandes L."/>
            <person name="Derengowski L.S."/>
            <person name="Ferreira K.S."/>
            <person name="Souza R.C."/>
            <person name="Ruiz J.C."/>
            <person name="de Andrade N.C."/>
            <person name="Paes H.C."/>
            <person name="Nicola A.M."/>
            <person name="Albuquerque P."/>
            <person name="Gerber A.L."/>
            <person name="Martins V.P."/>
            <person name="Peconick L.D."/>
            <person name="Neto A.V."/>
            <person name="Chaucanez C.B."/>
            <person name="Silva P.A."/>
            <person name="Cunha O.L."/>
            <person name="de Oliveira F.F."/>
            <person name="dos Santos T.C."/>
            <person name="Barros A.L."/>
            <person name="Soares M.A."/>
            <person name="de Oliveira L.M."/>
            <person name="Marini M.M."/>
            <person name="Villalobos-Duno H."/>
            <person name="Cunha M.M."/>
            <person name="de Hoog S."/>
            <person name="da Silveira J.F."/>
            <person name="Henrissat B."/>
            <person name="Nino-Vega G.A."/>
            <person name="Cisalpino P.S."/>
            <person name="Mora-Montes H.M."/>
            <person name="Almeida S.R."/>
            <person name="Stajich J.E."/>
            <person name="Lopes-Bezerra L.M."/>
            <person name="Vasconcelos A.T."/>
            <person name="Felipe M.S."/>
        </authorList>
    </citation>
    <scope>NUCLEOTIDE SEQUENCE [LARGE SCALE GENOMIC DNA]</scope>
    <source>
        <strain evidence="4 5">5110</strain>
    </source>
</reference>
<dbReference type="Pfam" id="PF01822">
    <property type="entry name" value="WSC"/>
    <property type="match status" value="1"/>
</dbReference>
<feature type="compositionally biased region" description="Low complexity" evidence="1">
    <location>
        <begin position="359"/>
        <end position="373"/>
    </location>
</feature>
<organism evidence="4 5">
    <name type="scientific">Sporothrix brasiliensis 5110</name>
    <dbReference type="NCBI Taxonomy" id="1398154"/>
    <lineage>
        <taxon>Eukaryota</taxon>
        <taxon>Fungi</taxon>
        <taxon>Dikarya</taxon>
        <taxon>Ascomycota</taxon>
        <taxon>Pezizomycotina</taxon>
        <taxon>Sordariomycetes</taxon>
        <taxon>Sordariomycetidae</taxon>
        <taxon>Ophiostomatales</taxon>
        <taxon>Ophiostomataceae</taxon>
        <taxon>Sporothrix</taxon>
    </lineage>
</organism>
<dbReference type="InterPro" id="IPR002889">
    <property type="entry name" value="WSC_carb-bd"/>
</dbReference>
<feature type="region of interest" description="Disordered" evidence="1">
    <location>
        <begin position="327"/>
        <end position="373"/>
    </location>
</feature>
<protein>
    <recommendedName>
        <fullName evidence="3">WSC domain-containing protein</fullName>
    </recommendedName>
</protein>
<evidence type="ECO:0000256" key="1">
    <source>
        <dbReference type="SAM" id="MobiDB-lite"/>
    </source>
</evidence>
<evidence type="ECO:0000313" key="5">
    <source>
        <dbReference type="Proteomes" id="UP000031575"/>
    </source>
</evidence>
<dbReference type="RefSeq" id="XP_040620327.1">
    <property type="nucleotide sequence ID" value="XM_040760818.1"/>
</dbReference>
<evidence type="ECO:0000256" key="2">
    <source>
        <dbReference type="SAM" id="SignalP"/>
    </source>
</evidence>
<dbReference type="VEuPathDB" id="FungiDB:SPBR_02515"/>
<dbReference type="Proteomes" id="UP000031575">
    <property type="component" value="Unassembled WGS sequence"/>
</dbReference>
<feature type="compositionally biased region" description="Low complexity" evidence="1">
    <location>
        <begin position="128"/>
        <end position="194"/>
    </location>
</feature>
<sequence>MALSFRSLLKVATATALLAIPRAVLADTSLGCVAVSSTFQTMVSAVDNSPDTCKATCSKGGNSYYGVSQQFCVCSKTMPTISKTYDSSACNFACSAPNQAQTCGGEDSSTFQFLYNLYEIGGGSGSSAASAASSTAPSTTGTPATPSSSGASASIPADTSSTTPASSSTVSSPTDGTSITVTGSSATSGSAVHGIPQLTSTTEETRVFISTVDCSCTKSSATKAGNTHAVVTSTTEVIETVSCSGGETNPGSQCTNSLITSTIVRTTTLHSSSSVTLHSAQASASSIPPVSRPSPISVSSSIPPISLPSPISVSTSVPPVSLPSPISVSNHSTFSSSESSRPLLSSDFIEPSSSVPGNSRTPSTTTAAMSTHTTSSAVVVPQNNNYNGPYRNTTMVTAKPVSPTVSSTSPHAGVSNKPSMVVTAAGLRTFDQVSLMSKEWYLTLAALTVAFILL</sequence>
<dbReference type="OrthoDB" id="5245375at2759"/>
<name>A0A0C2J5I5_9PEZI</name>
<dbReference type="PROSITE" id="PS51212">
    <property type="entry name" value="WSC"/>
    <property type="match status" value="1"/>
</dbReference>
<feature type="domain" description="WSC" evidence="3">
    <location>
        <begin position="26"/>
        <end position="116"/>
    </location>
</feature>
<keyword evidence="2" id="KW-0732">Signal</keyword>
<accession>A0A0C2J5I5</accession>
<dbReference type="GeneID" id="63675739"/>
<keyword evidence="5" id="KW-1185">Reference proteome</keyword>
<feature type="region of interest" description="Disordered" evidence="1">
    <location>
        <begin position="279"/>
        <end position="299"/>
    </location>
</feature>
<dbReference type="EMBL" id="AWTV01000006">
    <property type="protein sequence ID" value="KIH92317.1"/>
    <property type="molecule type" value="Genomic_DNA"/>
</dbReference>
<feature type="compositionally biased region" description="Low complexity" evidence="1">
    <location>
        <begin position="327"/>
        <end position="346"/>
    </location>
</feature>
<dbReference type="AlphaFoldDB" id="A0A0C2J5I5"/>
<dbReference type="HOGENOM" id="CLU_034019_0_0_1"/>
<gene>
    <name evidence="4" type="ORF">SPBR_02515</name>
</gene>
<comment type="caution">
    <text evidence="4">The sequence shown here is derived from an EMBL/GenBank/DDBJ whole genome shotgun (WGS) entry which is preliminary data.</text>
</comment>
<evidence type="ECO:0000313" key="4">
    <source>
        <dbReference type="EMBL" id="KIH92317.1"/>
    </source>
</evidence>
<evidence type="ECO:0000259" key="3">
    <source>
        <dbReference type="PROSITE" id="PS51212"/>
    </source>
</evidence>